<sequence length="776" mass="89552">MKNSLPHLTSPKIREEQKTSAFTLVELLVVISILAILATIAFLSFNSYSSKARDGVRITTLKSIHQWLAIQYQKAWSYPLPDDYIDVVWAFKDWYIWESVTRIINISWKTTDPKENTLYSYSLDQTWKKIQLTWFLEENNPVIFSKLDLNLLSPLPLGEGLGVRVFATDYSSKFTYTIWDRVWILLDPITKAPINETTTNQTINLTTDLNNYTVVFSNTTSNSWTITGSGISLLTSISIIQSSCVLWNSVVTSWQQITAYNSSSVAYNQACSSTQRTCDNWTLKWDTTFIYDTCSPIPALNCQTTTYSWYTIPPINHTQTNPSITKNITWWIADISATCTNWVLTYWQENINCSTNYVLDNWACMQDICTWSAPEFSIANWTQKYNIPWLHSTTPKDCSYICQAWYYYNNTNLCIPASIWNIVPTEWQITQTPCTANNTYQDSTWQTTCKTVQSWYYSTPIWTWPKTWETQCEANNYCVNWVKTSCAVNYSSSVGSTSLAGCTANTQVVTCWTIPANTIRNTATSITQTWNWTTWLPATTTSYNTTVSTADCRYTCNTWFHTENAWVSCISNTQSCTITNWVWSQTWWWSARWTCTVVSCNSWYTVSGNTCIVASYPGCNTTDITVWTQKWAACNIWTTISWLTSSSYGGYYQFWRNDTGFTLSRTTDSWWAWWQWPCASWYHVPTQTEWQTAVITITGKSSWWLTTDQTLIKNTLKIPNAGRRLWDGTWQYQGTMEMNWTSSSANTTTWYYSMDGVSSTFWGLRANAMQIRCLKN</sequence>
<keyword evidence="1" id="KW-0812">Transmembrane</keyword>
<feature type="transmembrane region" description="Helical" evidence="1">
    <location>
        <begin position="21"/>
        <end position="45"/>
    </location>
</feature>
<name>K2AX31_9BACT</name>
<reference evidence="2" key="1">
    <citation type="journal article" date="2012" name="Science">
        <title>Fermentation, hydrogen, and sulfur metabolism in multiple uncultivated bacterial phyla.</title>
        <authorList>
            <person name="Wrighton K.C."/>
            <person name="Thomas B.C."/>
            <person name="Sharon I."/>
            <person name="Miller C.S."/>
            <person name="Castelle C.J."/>
            <person name="VerBerkmoes N.C."/>
            <person name="Wilkins M.J."/>
            <person name="Hettich R.L."/>
            <person name="Lipton M.S."/>
            <person name="Williams K.H."/>
            <person name="Long P.E."/>
            <person name="Banfield J.F."/>
        </authorList>
    </citation>
    <scope>NUCLEOTIDE SEQUENCE [LARGE SCALE GENOMIC DNA]</scope>
</reference>
<dbReference type="SUPFAM" id="SSF54523">
    <property type="entry name" value="Pili subunits"/>
    <property type="match status" value="1"/>
</dbReference>
<dbReference type="Gene3D" id="3.30.700.10">
    <property type="entry name" value="Glycoprotein, Type 4 Pilin"/>
    <property type="match status" value="1"/>
</dbReference>
<keyword evidence="1" id="KW-0472">Membrane</keyword>
<evidence type="ECO:0000313" key="2">
    <source>
        <dbReference type="EMBL" id="EKD66266.1"/>
    </source>
</evidence>
<dbReference type="InterPro" id="IPR012902">
    <property type="entry name" value="N_methyl_site"/>
</dbReference>
<evidence type="ECO:0000256" key="1">
    <source>
        <dbReference type="SAM" id="Phobius"/>
    </source>
</evidence>
<protein>
    <submittedName>
        <fullName evidence="2">Uncharacterized protein</fullName>
    </submittedName>
</protein>
<dbReference type="Pfam" id="PF07963">
    <property type="entry name" value="N_methyl"/>
    <property type="match status" value="1"/>
</dbReference>
<comment type="caution">
    <text evidence="2">The sequence shown here is derived from an EMBL/GenBank/DDBJ whole genome shotgun (WGS) entry which is preliminary data.</text>
</comment>
<dbReference type="InterPro" id="IPR045584">
    <property type="entry name" value="Pilin-like"/>
</dbReference>
<organism evidence="2">
    <name type="scientific">uncultured bacterium</name>
    <name type="common">gcode 4</name>
    <dbReference type="NCBI Taxonomy" id="1234023"/>
    <lineage>
        <taxon>Bacteria</taxon>
        <taxon>environmental samples</taxon>
    </lineage>
</organism>
<proteinExistence type="predicted"/>
<dbReference type="AlphaFoldDB" id="K2AX31"/>
<dbReference type="EMBL" id="AMFJ01021641">
    <property type="protein sequence ID" value="EKD66266.1"/>
    <property type="molecule type" value="Genomic_DNA"/>
</dbReference>
<dbReference type="NCBIfam" id="TIGR02532">
    <property type="entry name" value="IV_pilin_GFxxxE"/>
    <property type="match status" value="1"/>
</dbReference>
<keyword evidence="1" id="KW-1133">Transmembrane helix</keyword>
<gene>
    <name evidence="2" type="ORF">ACD_49C00055G0003</name>
</gene>
<accession>K2AX31</accession>